<feature type="region of interest" description="Disordered" evidence="1">
    <location>
        <begin position="201"/>
        <end position="220"/>
    </location>
</feature>
<feature type="region of interest" description="Disordered" evidence="1">
    <location>
        <begin position="48"/>
        <end position="76"/>
    </location>
</feature>
<keyword evidence="2" id="KW-0732">Signal</keyword>
<accession>A0AA36DHH2</accession>
<name>A0AA36DHH2_9BILA</name>
<feature type="non-terminal residue" evidence="3">
    <location>
        <position position="1"/>
    </location>
</feature>
<gene>
    <name evidence="3" type="ORF">MSPICULIGERA_LOCUS24797</name>
</gene>
<reference evidence="3" key="1">
    <citation type="submission" date="2023-06" db="EMBL/GenBank/DDBJ databases">
        <authorList>
            <person name="Delattre M."/>
        </authorList>
    </citation>
    <scope>NUCLEOTIDE SEQUENCE</scope>
    <source>
        <strain evidence="3">AF72</strain>
    </source>
</reference>
<dbReference type="AlphaFoldDB" id="A0AA36DHH2"/>
<keyword evidence="4" id="KW-1185">Reference proteome</keyword>
<evidence type="ECO:0000256" key="2">
    <source>
        <dbReference type="SAM" id="SignalP"/>
    </source>
</evidence>
<feature type="region of interest" description="Disordered" evidence="1">
    <location>
        <begin position="237"/>
        <end position="266"/>
    </location>
</feature>
<feature type="compositionally biased region" description="Low complexity" evidence="1">
    <location>
        <begin position="51"/>
        <end position="62"/>
    </location>
</feature>
<feature type="compositionally biased region" description="Pro residues" evidence="1">
    <location>
        <begin position="63"/>
        <end position="73"/>
    </location>
</feature>
<evidence type="ECO:0000313" key="3">
    <source>
        <dbReference type="EMBL" id="CAJ0586812.1"/>
    </source>
</evidence>
<feature type="signal peptide" evidence="2">
    <location>
        <begin position="1"/>
        <end position="16"/>
    </location>
</feature>
<evidence type="ECO:0000313" key="4">
    <source>
        <dbReference type="Proteomes" id="UP001177023"/>
    </source>
</evidence>
<protein>
    <submittedName>
        <fullName evidence="3">Uncharacterized protein</fullName>
    </submittedName>
</protein>
<dbReference type="EMBL" id="CATQJA010002709">
    <property type="protein sequence ID" value="CAJ0586812.1"/>
    <property type="molecule type" value="Genomic_DNA"/>
</dbReference>
<feature type="compositionally biased region" description="Low complexity" evidence="1">
    <location>
        <begin position="204"/>
        <end position="218"/>
    </location>
</feature>
<feature type="region of interest" description="Disordered" evidence="1">
    <location>
        <begin position="23"/>
        <end position="42"/>
    </location>
</feature>
<sequence length="391" mass="43226">MRGYVFQIICLTSAVALYVPKKPEEATPKPPINDPLGPAASIPNKQEYLEALQTPTPATFQAPQPPPTDPPGYPINTDTTPIYDRIGYDRNYNEEPEMQQAILDRQRAQEANYQPREVASKPKDATTTPNIVVENVRQQNHIAPTVIQPIKTAKSTQAPAQHRPIELKMAESRVVVEDKPAETSQEEDEFEIDALDMEEMPEATTGQPSSPPTTSQPEQKIEEATVIEQKKPPQINIVPGQAKTTTTPEPTKEVWDATPETSQFSAEISPEPVKIEVYSDQERVQAAVIELGYLVQMLSLIPCSPTTKSVEESSAISETHPTPSIPTTQAPTWVDHFQVGVRCAFLDCSHVVPDRPTRNPALKEHGSLIPRKRKKSCRCVAAYVQSDGIQS</sequence>
<feature type="chain" id="PRO_5041410947" evidence="2">
    <location>
        <begin position="17"/>
        <end position="391"/>
    </location>
</feature>
<proteinExistence type="predicted"/>
<comment type="caution">
    <text evidence="3">The sequence shown here is derived from an EMBL/GenBank/DDBJ whole genome shotgun (WGS) entry which is preliminary data.</text>
</comment>
<organism evidence="3 4">
    <name type="scientific">Mesorhabditis spiculigera</name>
    <dbReference type="NCBI Taxonomy" id="96644"/>
    <lineage>
        <taxon>Eukaryota</taxon>
        <taxon>Metazoa</taxon>
        <taxon>Ecdysozoa</taxon>
        <taxon>Nematoda</taxon>
        <taxon>Chromadorea</taxon>
        <taxon>Rhabditida</taxon>
        <taxon>Rhabditina</taxon>
        <taxon>Rhabditomorpha</taxon>
        <taxon>Rhabditoidea</taxon>
        <taxon>Rhabditidae</taxon>
        <taxon>Mesorhabditinae</taxon>
        <taxon>Mesorhabditis</taxon>
    </lineage>
</organism>
<dbReference type="Proteomes" id="UP001177023">
    <property type="component" value="Unassembled WGS sequence"/>
</dbReference>
<evidence type="ECO:0000256" key="1">
    <source>
        <dbReference type="SAM" id="MobiDB-lite"/>
    </source>
</evidence>